<dbReference type="EMBL" id="JADGKB010000119">
    <property type="protein sequence ID" value="KAJ3253122.1"/>
    <property type="molecule type" value="Genomic_DNA"/>
</dbReference>
<dbReference type="InterPro" id="IPR020472">
    <property type="entry name" value="WD40_PAC1"/>
</dbReference>
<sequence length="420" mass="46967">MNNIEVAISCSNKENVIHCWDIRTGVLIASYKANLSSCVAIRKSYWLRAGLFLTPQLDKSTVNVYQFSKSPSLFKFIVPEKLTAMEISNSGEFCIGGGESGRIYIWEIETGRMIRMFDAHYKAVSCIKFTVDDMRLITGGKDSQVLVWSFNNLLDLTLPQDSIPTSISLSGHSLPITGLSISLLPYNHARVYSCSMDKSCKIWEITGENIGTVMFPRSLTAIAVNATETSVYCGAVDGTIYQSNLYSEKRASDYSTVTDVQDFDLHKFEKHTDIVHQLAFSMDESLLVSASEDGTCQVWDVASRQSVKTFSKKSPITTCTVILQPPELIEQELAPKDLKISQFSRFPNADLEMSHTVQIKKESADTLEKVAQDYFAPIELHNNEDEVADLKAQIAMLTNHNSQLRKLNDELYSSVLKSLK</sequence>
<dbReference type="PROSITE" id="PS50294">
    <property type="entry name" value="WD_REPEATS_REGION"/>
    <property type="match status" value="2"/>
</dbReference>
<gene>
    <name evidence="6" type="primary">WDR18</name>
    <name evidence="6" type="ORF">HK103_000872</name>
</gene>
<dbReference type="Proteomes" id="UP001210925">
    <property type="component" value="Unassembled WGS sequence"/>
</dbReference>
<dbReference type="PANTHER" id="PTHR18763">
    <property type="entry name" value="WD-REPEAT PROTEIN 18"/>
    <property type="match status" value="1"/>
</dbReference>
<dbReference type="SUPFAM" id="SSF50978">
    <property type="entry name" value="WD40 repeat-like"/>
    <property type="match status" value="1"/>
</dbReference>
<keyword evidence="2 4" id="KW-0853">WD repeat</keyword>
<protein>
    <submittedName>
        <fullName evidence="6">WD repeat-containing protein 18</fullName>
    </submittedName>
</protein>
<keyword evidence="5" id="KW-0175">Coiled coil</keyword>
<feature type="repeat" description="WD" evidence="4">
    <location>
        <begin position="268"/>
        <end position="309"/>
    </location>
</feature>
<evidence type="ECO:0000313" key="6">
    <source>
        <dbReference type="EMBL" id="KAJ3253122.1"/>
    </source>
</evidence>
<comment type="caution">
    <text evidence="6">The sequence shown here is derived from an EMBL/GenBank/DDBJ whole genome shotgun (WGS) entry which is preliminary data.</text>
</comment>
<keyword evidence="3" id="KW-0677">Repeat</keyword>
<dbReference type="PROSITE" id="PS50082">
    <property type="entry name" value="WD_REPEATS_2"/>
    <property type="match status" value="2"/>
</dbReference>
<dbReference type="GO" id="GO:0006364">
    <property type="term" value="P:rRNA processing"/>
    <property type="evidence" value="ECO:0007669"/>
    <property type="project" value="TreeGrafter"/>
</dbReference>
<dbReference type="PRINTS" id="PR00320">
    <property type="entry name" value="GPROTEINBRPT"/>
</dbReference>
<evidence type="ECO:0000256" key="1">
    <source>
        <dbReference type="ARBA" id="ARBA00010143"/>
    </source>
</evidence>
<dbReference type="Gene3D" id="2.130.10.10">
    <property type="entry name" value="YVTN repeat-like/Quinoprotein amine dehydrogenase"/>
    <property type="match status" value="3"/>
</dbReference>
<name>A0AAD5UES7_9FUNG</name>
<feature type="coiled-coil region" evidence="5">
    <location>
        <begin position="380"/>
        <end position="410"/>
    </location>
</feature>
<proteinExistence type="inferred from homology"/>
<organism evidence="6 7">
    <name type="scientific">Boothiomyces macroporosus</name>
    <dbReference type="NCBI Taxonomy" id="261099"/>
    <lineage>
        <taxon>Eukaryota</taxon>
        <taxon>Fungi</taxon>
        <taxon>Fungi incertae sedis</taxon>
        <taxon>Chytridiomycota</taxon>
        <taxon>Chytridiomycota incertae sedis</taxon>
        <taxon>Chytridiomycetes</taxon>
        <taxon>Rhizophydiales</taxon>
        <taxon>Terramycetaceae</taxon>
        <taxon>Boothiomyces</taxon>
    </lineage>
</organism>
<dbReference type="InterPro" id="IPR019775">
    <property type="entry name" value="WD40_repeat_CS"/>
</dbReference>
<dbReference type="GO" id="GO:0120330">
    <property type="term" value="C:rixosome complex"/>
    <property type="evidence" value="ECO:0007669"/>
    <property type="project" value="TreeGrafter"/>
</dbReference>
<dbReference type="GO" id="GO:0006261">
    <property type="term" value="P:DNA-templated DNA replication"/>
    <property type="evidence" value="ECO:0007669"/>
    <property type="project" value="TreeGrafter"/>
</dbReference>
<accession>A0AAD5UES7</accession>
<comment type="similarity">
    <text evidence="1">Belongs to the WD repeat IPI3/WDR18 family.</text>
</comment>
<dbReference type="GO" id="GO:0005656">
    <property type="term" value="C:nuclear pre-replicative complex"/>
    <property type="evidence" value="ECO:0007669"/>
    <property type="project" value="TreeGrafter"/>
</dbReference>
<evidence type="ECO:0000313" key="7">
    <source>
        <dbReference type="Proteomes" id="UP001210925"/>
    </source>
</evidence>
<evidence type="ECO:0000256" key="3">
    <source>
        <dbReference type="ARBA" id="ARBA00022737"/>
    </source>
</evidence>
<evidence type="ECO:0000256" key="5">
    <source>
        <dbReference type="SAM" id="Coils"/>
    </source>
</evidence>
<reference evidence="6" key="1">
    <citation type="submission" date="2020-05" db="EMBL/GenBank/DDBJ databases">
        <title>Phylogenomic resolution of chytrid fungi.</title>
        <authorList>
            <person name="Stajich J.E."/>
            <person name="Amses K."/>
            <person name="Simmons R."/>
            <person name="Seto K."/>
            <person name="Myers J."/>
            <person name="Bonds A."/>
            <person name="Quandt C.A."/>
            <person name="Barry K."/>
            <person name="Liu P."/>
            <person name="Grigoriev I."/>
            <person name="Longcore J.E."/>
            <person name="James T.Y."/>
        </authorList>
    </citation>
    <scope>NUCLEOTIDE SEQUENCE</scope>
    <source>
        <strain evidence="6">PLAUS21</strain>
    </source>
</reference>
<dbReference type="InterPro" id="IPR045227">
    <property type="entry name" value="WDR18/Ipi3/RID3"/>
</dbReference>
<evidence type="ECO:0000256" key="4">
    <source>
        <dbReference type="PROSITE-ProRule" id="PRU00221"/>
    </source>
</evidence>
<dbReference type="Pfam" id="PF00400">
    <property type="entry name" value="WD40"/>
    <property type="match status" value="3"/>
</dbReference>
<dbReference type="InterPro" id="IPR001680">
    <property type="entry name" value="WD40_rpt"/>
</dbReference>
<dbReference type="InterPro" id="IPR015943">
    <property type="entry name" value="WD40/YVTN_repeat-like_dom_sf"/>
</dbReference>
<feature type="repeat" description="WD" evidence="4">
    <location>
        <begin position="117"/>
        <end position="152"/>
    </location>
</feature>
<dbReference type="PROSITE" id="PS00678">
    <property type="entry name" value="WD_REPEATS_1"/>
    <property type="match status" value="1"/>
</dbReference>
<dbReference type="SMART" id="SM00320">
    <property type="entry name" value="WD40"/>
    <property type="match status" value="5"/>
</dbReference>
<dbReference type="InterPro" id="IPR036322">
    <property type="entry name" value="WD40_repeat_dom_sf"/>
</dbReference>
<dbReference type="PANTHER" id="PTHR18763:SF0">
    <property type="entry name" value="WD REPEAT-CONTAINING PROTEIN 18"/>
    <property type="match status" value="1"/>
</dbReference>
<keyword evidence="7" id="KW-1185">Reference proteome</keyword>
<evidence type="ECO:0000256" key="2">
    <source>
        <dbReference type="ARBA" id="ARBA00022574"/>
    </source>
</evidence>
<dbReference type="AlphaFoldDB" id="A0AAD5UES7"/>